<evidence type="ECO:0000256" key="3">
    <source>
        <dbReference type="ARBA" id="ARBA00022989"/>
    </source>
</evidence>
<proteinExistence type="predicted"/>
<dbReference type="CDD" id="cd03127">
    <property type="entry name" value="tetraspanin_LEL"/>
    <property type="match status" value="1"/>
</dbReference>
<evidence type="ECO:0000256" key="5">
    <source>
        <dbReference type="SAM" id="Phobius"/>
    </source>
</evidence>
<comment type="subcellular location">
    <subcellularLocation>
        <location evidence="1">Membrane</location>
        <topology evidence="1">Multi-pass membrane protein</topology>
    </subcellularLocation>
</comment>
<feature type="transmembrane region" description="Helical" evidence="5">
    <location>
        <begin position="34"/>
        <end position="56"/>
    </location>
</feature>
<feature type="transmembrane region" description="Helical" evidence="5">
    <location>
        <begin position="111"/>
        <end position="133"/>
    </location>
</feature>
<keyword evidence="2 5" id="KW-0812">Transmembrane</keyword>
<gene>
    <name evidence="6" type="ORF">PAPOLLO_LOCUS15664</name>
</gene>
<accession>A0A8S3XCI5</accession>
<evidence type="ECO:0000313" key="6">
    <source>
        <dbReference type="EMBL" id="CAG5011821.1"/>
    </source>
</evidence>
<name>A0A8S3XCI5_PARAO</name>
<keyword evidence="3 5" id="KW-1133">Transmembrane helix</keyword>
<dbReference type="OrthoDB" id="9972904at2759"/>
<keyword evidence="7" id="KW-1185">Reference proteome</keyword>
<comment type="caution">
    <text evidence="6">The sequence shown here is derived from an EMBL/GenBank/DDBJ whole genome shotgun (WGS) entry which is preliminary data.</text>
</comment>
<sequence>MESSSDNMTVNIQNNEKMKFNKTETEYNMKSVRFLLLTITTMFILISGLMIVLGISVYSHYHSFSFFYESAKSGKFFTPSILCVLLGLVLLVVTLFGFFGSLKQSTCMVNLYAFILTLIIIVKLVLVVLTLTLDPDVITSYLNIPVWGYTYDPEIQDEIDRLQVSLNCCGSNSYLDYVGMDFNNNQSTVVVSNLVDGDNIMLVLPKSCCITSADMFCTRMRITSCKDALADLLIQNFSVLGVLGVSVMFIQLLGIIFALLLARCIRKLKSEKALMAWKIKEQMILARQAGEKKEESVYIEHPDSSTA</sequence>
<reference evidence="6" key="1">
    <citation type="submission" date="2021-04" db="EMBL/GenBank/DDBJ databases">
        <authorList>
            <person name="Tunstrom K."/>
        </authorList>
    </citation>
    <scope>NUCLEOTIDE SEQUENCE</scope>
</reference>
<feature type="transmembrane region" description="Helical" evidence="5">
    <location>
        <begin position="237"/>
        <end position="262"/>
    </location>
</feature>
<dbReference type="Pfam" id="PF00335">
    <property type="entry name" value="Tetraspanin"/>
    <property type="match status" value="1"/>
</dbReference>
<protein>
    <submittedName>
        <fullName evidence="6">(apollo) hypothetical protein</fullName>
    </submittedName>
</protein>
<dbReference type="EMBL" id="CAJQZP010001037">
    <property type="protein sequence ID" value="CAG5011821.1"/>
    <property type="molecule type" value="Genomic_DNA"/>
</dbReference>
<keyword evidence="4 5" id="KW-0472">Membrane</keyword>
<evidence type="ECO:0000313" key="7">
    <source>
        <dbReference type="Proteomes" id="UP000691718"/>
    </source>
</evidence>
<dbReference type="PANTHER" id="PTHR19282">
    <property type="entry name" value="TETRASPANIN"/>
    <property type="match status" value="1"/>
</dbReference>
<organism evidence="6 7">
    <name type="scientific">Parnassius apollo</name>
    <name type="common">Apollo butterfly</name>
    <name type="synonym">Papilio apollo</name>
    <dbReference type="NCBI Taxonomy" id="110799"/>
    <lineage>
        <taxon>Eukaryota</taxon>
        <taxon>Metazoa</taxon>
        <taxon>Ecdysozoa</taxon>
        <taxon>Arthropoda</taxon>
        <taxon>Hexapoda</taxon>
        <taxon>Insecta</taxon>
        <taxon>Pterygota</taxon>
        <taxon>Neoptera</taxon>
        <taxon>Endopterygota</taxon>
        <taxon>Lepidoptera</taxon>
        <taxon>Glossata</taxon>
        <taxon>Ditrysia</taxon>
        <taxon>Papilionoidea</taxon>
        <taxon>Papilionidae</taxon>
        <taxon>Parnassiinae</taxon>
        <taxon>Parnassini</taxon>
        <taxon>Parnassius</taxon>
        <taxon>Parnassius</taxon>
    </lineage>
</organism>
<dbReference type="GO" id="GO:0016020">
    <property type="term" value="C:membrane"/>
    <property type="evidence" value="ECO:0007669"/>
    <property type="project" value="UniProtKB-SubCell"/>
</dbReference>
<dbReference type="Proteomes" id="UP000691718">
    <property type="component" value="Unassembled WGS sequence"/>
</dbReference>
<dbReference type="InterPro" id="IPR018499">
    <property type="entry name" value="Tetraspanin/Peripherin"/>
</dbReference>
<evidence type="ECO:0000256" key="2">
    <source>
        <dbReference type="ARBA" id="ARBA00022692"/>
    </source>
</evidence>
<feature type="transmembrane region" description="Helical" evidence="5">
    <location>
        <begin position="76"/>
        <end position="99"/>
    </location>
</feature>
<evidence type="ECO:0000256" key="1">
    <source>
        <dbReference type="ARBA" id="ARBA00004141"/>
    </source>
</evidence>
<dbReference type="AlphaFoldDB" id="A0A8S3XCI5"/>
<evidence type="ECO:0000256" key="4">
    <source>
        <dbReference type="ARBA" id="ARBA00023136"/>
    </source>
</evidence>
<dbReference type="PANTHER" id="PTHR19282:SF417">
    <property type="entry name" value="TETRASPANIN TSPA-RELATED"/>
    <property type="match status" value="1"/>
</dbReference>